<dbReference type="SUPFAM" id="SSF51161">
    <property type="entry name" value="Trimeric LpxA-like enzymes"/>
    <property type="match status" value="1"/>
</dbReference>
<dbReference type="EMBL" id="BMMP01000023">
    <property type="protein sequence ID" value="GGO57281.1"/>
    <property type="molecule type" value="Genomic_DNA"/>
</dbReference>
<accession>A0ABQ2MWL1</accession>
<comment type="caution">
    <text evidence="1">The sequence shown here is derived from an EMBL/GenBank/DDBJ whole genome shotgun (WGS) entry which is preliminary data.</text>
</comment>
<evidence type="ECO:0000313" key="1">
    <source>
        <dbReference type="EMBL" id="GGO57281.1"/>
    </source>
</evidence>
<proteinExistence type="predicted"/>
<protein>
    <recommendedName>
        <fullName evidence="3">Acetyltransferase</fullName>
    </recommendedName>
</protein>
<dbReference type="Proteomes" id="UP000631535">
    <property type="component" value="Unassembled WGS sequence"/>
</dbReference>
<evidence type="ECO:0008006" key="3">
    <source>
        <dbReference type="Google" id="ProtNLM"/>
    </source>
</evidence>
<name>A0ABQ2MWL1_9ACTN</name>
<evidence type="ECO:0000313" key="2">
    <source>
        <dbReference type="Proteomes" id="UP000631535"/>
    </source>
</evidence>
<gene>
    <name evidence="1" type="ORF">GCM10012287_52800</name>
</gene>
<keyword evidence="2" id="KW-1185">Reference proteome</keyword>
<organism evidence="1 2">
    <name type="scientific">Streptomyces daqingensis</name>
    <dbReference type="NCBI Taxonomy" id="1472640"/>
    <lineage>
        <taxon>Bacteria</taxon>
        <taxon>Bacillati</taxon>
        <taxon>Actinomycetota</taxon>
        <taxon>Actinomycetes</taxon>
        <taxon>Kitasatosporales</taxon>
        <taxon>Streptomycetaceae</taxon>
        <taxon>Streptomyces</taxon>
    </lineage>
</organism>
<dbReference type="InterPro" id="IPR011004">
    <property type="entry name" value="Trimer_LpxA-like_sf"/>
</dbReference>
<sequence>MVWAPRFVALPGVTIGRGAVVGTGAVVTKDMLPDSLVTGPVAGVRKRWNA</sequence>
<dbReference type="Gene3D" id="2.160.10.10">
    <property type="entry name" value="Hexapeptide repeat proteins"/>
    <property type="match status" value="1"/>
</dbReference>
<reference evidence="2" key="1">
    <citation type="journal article" date="2019" name="Int. J. Syst. Evol. Microbiol.">
        <title>The Global Catalogue of Microorganisms (GCM) 10K type strain sequencing project: providing services to taxonomists for standard genome sequencing and annotation.</title>
        <authorList>
            <consortium name="The Broad Institute Genomics Platform"/>
            <consortium name="The Broad Institute Genome Sequencing Center for Infectious Disease"/>
            <person name="Wu L."/>
            <person name="Ma J."/>
        </authorList>
    </citation>
    <scope>NUCLEOTIDE SEQUENCE [LARGE SCALE GENOMIC DNA]</scope>
    <source>
        <strain evidence="2">CGMCC 4.7178</strain>
    </source>
</reference>